<evidence type="ECO:0000313" key="1">
    <source>
        <dbReference type="EMBL" id="VDI04415.1"/>
    </source>
</evidence>
<dbReference type="AlphaFoldDB" id="A0A8B6CHP9"/>
<accession>A0A8B6CHP9</accession>
<comment type="caution">
    <text evidence="1">The sequence shown here is derived from an EMBL/GenBank/DDBJ whole genome shotgun (WGS) entry which is preliminary data.</text>
</comment>
<name>A0A8B6CHP9_MYTGA</name>
<dbReference type="Proteomes" id="UP000596742">
    <property type="component" value="Unassembled WGS sequence"/>
</dbReference>
<evidence type="ECO:0000313" key="2">
    <source>
        <dbReference type="Proteomes" id="UP000596742"/>
    </source>
</evidence>
<dbReference type="OrthoDB" id="10410305at2759"/>
<organism evidence="1 2">
    <name type="scientific">Mytilus galloprovincialis</name>
    <name type="common">Mediterranean mussel</name>
    <dbReference type="NCBI Taxonomy" id="29158"/>
    <lineage>
        <taxon>Eukaryota</taxon>
        <taxon>Metazoa</taxon>
        <taxon>Spiralia</taxon>
        <taxon>Lophotrochozoa</taxon>
        <taxon>Mollusca</taxon>
        <taxon>Bivalvia</taxon>
        <taxon>Autobranchia</taxon>
        <taxon>Pteriomorphia</taxon>
        <taxon>Mytilida</taxon>
        <taxon>Mytiloidea</taxon>
        <taxon>Mytilidae</taxon>
        <taxon>Mytilinae</taxon>
        <taxon>Mytilus</taxon>
    </lineage>
</organism>
<proteinExistence type="predicted"/>
<sequence>MVTIVLSQYCLMTVQKVEGTSKEEIVKDLKRRIASINCKQRSVPKTKNINVLAYVLKCRLAMLVPVLKETTTPGNKVIVKQTWPSSRQVPMISVDSEQDYQIIGTTKVTLRK</sequence>
<keyword evidence="2" id="KW-1185">Reference proteome</keyword>
<gene>
    <name evidence="1" type="ORF">MGAL_10B001866</name>
</gene>
<dbReference type="EMBL" id="UYJE01001699">
    <property type="protein sequence ID" value="VDI04415.1"/>
    <property type="molecule type" value="Genomic_DNA"/>
</dbReference>
<reference evidence="1" key="1">
    <citation type="submission" date="2018-11" db="EMBL/GenBank/DDBJ databases">
        <authorList>
            <person name="Alioto T."/>
            <person name="Alioto T."/>
        </authorList>
    </citation>
    <scope>NUCLEOTIDE SEQUENCE</scope>
</reference>
<protein>
    <submittedName>
        <fullName evidence="1">Uncharacterized protein</fullName>
    </submittedName>
</protein>